<evidence type="ECO:0000313" key="1">
    <source>
        <dbReference type="EMBL" id="NUT87135.1"/>
    </source>
</evidence>
<name>A0A7Y5Z4X6_9PSED</name>
<sequence length="63" mass="7492">MKCTSWLGHKYRPRYDSEPMLDFQVGRITPSDMCKFLELGRKQTYVHDICERCGDIVRREPTP</sequence>
<evidence type="ECO:0000313" key="2">
    <source>
        <dbReference type="Proteomes" id="UP000536720"/>
    </source>
</evidence>
<comment type="caution">
    <text evidence="1">The sequence shown here is derived from an EMBL/GenBank/DDBJ whole genome shotgun (WGS) entry which is preliminary data.</text>
</comment>
<dbReference type="AlphaFoldDB" id="A0A7Y5Z4X6"/>
<dbReference type="RefSeq" id="WP_175362544.1">
    <property type="nucleotide sequence ID" value="NZ_JABFMR010000008.1"/>
</dbReference>
<reference evidence="1 2" key="1">
    <citation type="journal article" date="2020" name="Front. Plant Sci.">
        <title>Isolation of Rhizosphere Bacteria That Improve Quality and Water Stress Tolerance in Greenhouse Ornamentals.</title>
        <authorList>
            <person name="Nordstedt N.P."/>
            <person name="Jones M.L."/>
        </authorList>
    </citation>
    <scope>NUCLEOTIDE SEQUENCE [LARGE SCALE GENOMIC DNA]</scope>
    <source>
        <strain evidence="1 2">C7D2</strain>
    </source>
</reference>
<organism evidence="1 2">
    <name type="scientific">Pseudomonas corrugata</name>
    <dbReference type="NCBI Taxonomy" id="47879"/>
    <lineage>
        <taxon>Bacteria</taxon>
        <taxon>Pseudomonadati</taxon>
        <taxon>Pseudomonadota</taxon>
        <taxon>Gammaproteobacteria</taxon>
        <taxon>Pseudomonadales</taxon>
        <taxon>Pseudomonadaceae</taxon>
        <taxon>Pseudomonas</taxon>
    </lineage>
</organism>
<accession>A0A7Y5Z4X6</accession>
<dbReference type="EMBL" id="JABFMR010000008">
    <property type="protein sequence ID" value="NUT87135.1"/>
    <property type="molecule type" value="Genomic_DNA"/>
</dbReference>
<proteinExistence type="predicted"/>
<gene>
    <name evidence="1" type="ORF">HNO91_11925</name>
</gene>
<protein>
    <submittedName>
        <fullName evidence="1">Uncharacterized protein</fullName>
    </submittedName>
</protein>
<dbReference type="Proteomes" id="UP000536720">
    <property type="component" value="Unassembled WGS sequence"/>
</dbReference>